<name>A0ACB1AMJ9_MELEN</name>
<dbReference type="EMBL" id="CAVMJV010000097">
    <property type="protein sequence ID" value="CAK5095057.1"/>
    <property type="molecule type" value="Genomic_DNA"/>
</dbReference>
<keyword evidence="2" id="KW-1185">Reference proteome</keyword>
<reference evidence="1" key="1">
    <citation type="submission" date="2023-11" db="EMBL/GenBank/DDBJ databases">
        <authorList>
            <person name="Poullet M."/>
        </authorList>
    </citation>
    <scope>NUCLEOTIDE SEQUENCE</scope>
    <source>
        <strain evidence="1">E1834</strain>
    </source>
</reference>
<sequence>MILWPVYLLLSFHESFYFIHFCKFFLNFSCNAQVSLPRFKTHYLTSHYFFIFYDILIVLWGGKNGEEYHQLILTFLPKFFDCPFSFL</sequence>
<accession>A0ACB1AMJ9</accession>
<dbReference type="Proteomes" id="UP001497535">
    <property type="component" value="Unassembled WGS sequence"/>
</dbReference>
<evidence type="ECO:0000313" key="1">
    <source>
        <dbReference type="EMBL" id="CAK5095057.1"/>
    </source>
</evidence>
<gene>
    <name evidence="1" type="ORF">MENTE1834_LOCUS40822</name>
</gene>
<organism evidence="1 2">
    <name type="scientific">Meloidogyne enterolobii</name>
    <name type="common">Root-knot nematode worm</name>
    <name type="synonym">Meloidogyne mayaguensis</name>
    <dbReference type="NCBI Taxonomy" id="390850"/>
    <lineage>
        <taxon>Eukaryota</taxon>
        <taxon>Metazoa</taxon>
        <taxon>Ecdysozoa</taxon>
        <taxon>Nematoda</taxon>
        <taxon>Chromadorea</taxon>
        <taxon>Rhabditida</taxon>
        <taxon>Tylenchina</taxon>
        <taxon>Tylenchomorpha</taxon>
        <taxon>Tylenchoidea</taxon>
        <taxon>Meloidogynidae</taxon>
        <taxon>Meloidogyninae</taxon>
        <taxon>Meloidogyne</taxon>
    </lineage>
</organism>
<comment type="caution">
    <text evidence="1">The sequence shown here is derived from an EMBL/GenBank/DDBJ whole genome shotgun (WGS) entry which is preliminary data.</text>
</comment>
<proteinExistence type="predicted"/>
<protein>
    <submittedName>
        <fullName evidence="1">Uncharacterized protein</fullName>
    </submittedName>
</protein>
<evidence type="ECO:0000313" key="2">
    <source>
        <dbReference type="Proteomes" id="UP001497535"/>
    </source>
</evidence>